<dbReference type="InterPro" id="IPR035956">
    <property type="entry name" value="RimP_N_sf"/>
</dbReference>
<organism evidence="2 3">
    <name type="scientific">Mesomycoplasma molare</name>
    <dbReference type="NCBI Taxonomy" id="171288"/>
    <lineage>
        <taxon>Bacteria</taxon>
        <taxon>Bacillati</taxon>
        <taxon>Mycoplasmatota</taxon>
        <taxon>Mycoplasmoidales</taxon>
        <taxon>Metamycoplasmataceae</taxon>
        <taxon>Mesomycoplasma</taxon>
    </lineage>
</organism>
<keyword evidence="3" id="KW-1185">Reference proteome</keyword>
<dbReference type="Pfam" id="PF02576">
    <property type="entry name" value="RimP_N"/>
    <property type="match status" value="1"/>
</dbReference>
<reference evidence="2" key="1">
    <citation type="submission" date="2022-08" db="EMBL/GenBank/DDBJ databases">
        <title>Complete genome sequence of Mycoplasma molare type strain H 542.</title>
        <authorList>
            <person name="Spergser J."/>
        </authorList>
    </citation>
    <scope>NUCLEOTIDE SEQUENCE</scope>
    <source>
        <strain evidence="2">H 542</strain>
    </source>
</reference>
<name>A0ABY5TUY4_9BACT</name>
<dbReference type="RefSeq" id="WP_051542180.1">
    <property type="nucleotide sequence ID" value="NZ_CP103423.1"/>
</dbReference>
<gene>
    <name evidence="2" type="ORF">NX772_00860</name>
</gene>
<dbReference type="SUPFAM" id="SSF75420">
    <property type="entry name" value="YhbC-like, N-terminal domain"/>
    <property type="match status" value="1"/>
</dbReference>
<protein>
    <submittedName>
        <fullName evidence="2">Ribosome assembly cofactor RimP</fullName>
    </submittedName>
</protein>
<dbReference type="Proteomes" id="UP001058364">
    <property type="component" value="Chromosome"/>
</dbReference>
<evidence type="ECO:0000313" key="2">
    <source>
        <dbReference type="EMBL" id="UWD34365.1"/>
    </source>
</evidence>
<proteinExistence type="predicted"/>
<accession>A0ABY5TUY4</accession>
<evidence type="ECO:0000259" key="1">
    <source>
        <dbReference type="Pfam" id="PF02576"/>
    </source>
</evidence>
<dbReference type="EMBL" id="CP103423">
    <property type="protein sequence ID" value="UWD34365.1"/>
    <property type="molecule type" value="Genomic_DNA"/>
</dbReference>
<sequence>MNILEKLKENFSDILEAYFEKEGSLLFLRIKTNHTDLLNIEKISKQISDFLDVYDHSEKEYYLDVFSKGEDLKIEIDKLDSFISKKLQIWKDENSFIIGKLLENNEEHLLLEVNLKGRIKKETILKKDIYKINLYIKI</sequence>
<dbReference type="InterPro" id="IPR028989">
    <property type="entry name" value="RimP_N"/>
</dbReference>
<feature type="domain" description="Ribosome maturation factor RimP N-terminal" evidence="1">
    <location>
        <begin position="13"/>
        <end position="69"/>
    </location>
</feature>
<evidence type="ECO:0000313" key="3">
    <source>
        <dbReference type="Proteomes" id="UP001058364"/>
    </source>
</evidence>